<organism evidence="2">
    <name type="scientific">Perkinsus marinus (strain ATCC 50983 / TXsc)</name>
    <dbReference type="NCBI Taxonomy" id="423536"/>
    <lineage>
        <taxon>Eukaryota</taxon>
        <taxon>Sar</taxon>
        <taxon>Alveolata</taxon>
        <taxon>Perkinsozoa</taxon>
        <taxon>Perkinsea</taxon>
        <taxon>Perkinsida</taxon>
        <taxon>Perkinsidae</taxon>
        <taxon>Perkinsus</taxon>
    </lineage>
</organism>
<gene>
    <name evidence="1" type="ORF">Pmar_PMAR005210</name>
</gene>
<protein>
    <submittedName>
        <fullName evidence="1">Uncharacterized protein</fullName>
    </submittedName>
</protein>
<dbReference type="Proteomes" id="UP000007800">
    <property type="component" value="Unassembled WGS sequence"/>
</dbReference>
<evidence type="ECO:0000313" key="2">
    <source>
        <dbReference type="Proteomes" id="UP000007800"/>
    </source>
</evidence>
<sequence length="802" mass="87816">MPASSTKTGSAGIEDIQRTLLGIFNYYASPSSHPGERLLRASKLRRMCLDSGIIDEEHKGNGLTDVRVDLIYTRIHSSGDQAVPGLNKYQFMDAVVAVAEEKYQTGNPAVSLARLYSEHLSSFDMEGIVEDPKAAAVGIVEQSEGSGEKREVDEEVVRVFDACRRPLIRLYSGYFPMELHGEDPEKDKSAAATHALHGYSQKQLCQVFIDFELCPVILPKSQIFQVFRSVMKDERIAERAARRSSLGGRYFTYTHFEAALLRTAGVLFTDLDVVTGAPASTQTDAARLVRLLDRMDQSKICRTPDGSESIVEAIKTAAGEPRGSCVEFATTAATCAEFHRFLRDAGLMKATNAEAPANGSQLLTSVAADLIFLRSTERAKNRSSAKHRHYLDRDGFQRALVRVARAFYGHHGRLGLTDAEILRKITVEKIRPLLEVLGSPGGADGELVHECLSDLQDPHSGLSKTLTHLHPGIRTLFNHYAEVEGMSLEGFMRFCKEFEISSNSRDDVRGCSRLPLQRIFYDASHEVGHPAHHDGSKATSLPMSHKEQYSSVLTLSPEAFTLAFIMLSRKLMSQSLSIAEGLQRFAARLNHTSITMAVTSSGGGSGVNPQFSIDQLLCERNVLASLIYKMNNAHGRLPYFGALRKLQRNLDALLDTAGSSDSNNISAWSAVLARAEADNAADGSGQYARTVIASLEGLAKDAFAAAAPMRELLSRGHWLPFGLTVVGCTARIVMIAENLVIALQPYARAVKRSPQMNSSCFDESMVVDEEEDMGVAVKANDATSSLYVHPVNAVLFNQRAPR</sequence>
<accession>C5KAX8</accession>
<dbReference type="RefSeq" id="XP_002786508.1">
    <property type="nucleotide sequence ID" value="XM_002786462.1"/>
</dbReference>
<dbReference type="AlphaFoldDB" id="C5KAX8"/>
<evidence type="ECO:0000313" key="1">
    <source>
        <dbReference type="EMBL" id="EER18304.1"/>
    </source>
</evidence>
<dbReference type="Gene3D" id="1.10.238.10">
    <property type="entry name" value="EF-hand"/>
    <property type="match status" value="1"/>
</dbReference>
<keyword evidence="2" id="KW-1185">Reference proteome</keyword>
<dbReference type="OrthoDB" id="446202at2759"/>
<dbReference type="EMBL" id="GG671811">
    <property type="protein sequence ID" value="EER18304.1"/>
    <property type="molecule type" value="Genomic_DNA"/>
</dbReference>
<dbReference type="InParanoid" id="C5KAX8"/>
<proteinExistence type="predicted"/>
<name>C5KAX8_PERM5</name>
<dbReference type="GeneID" id="9049034"/>
<reference evidence="1 2" key="1">
    <citation type="submission" date="2008-07" db="EMBL/GenBank/DDBJ databases">
        <authorList>
            <person name="El-Sayed N."/>
            <person name="Caler E."/>
            <person name="Inman J."/>
            <person name="Amedeo P."/>
            <person name="Hass B."/>
            <person name="Wortman J."/>
        </authorList>
    </citation>
    <scope>NUCLEOTIDE SEQUENCE [LARGE SCALE GENOMIC DNA]</scope>
    <source>
        <strain evidence="2">ATCC 50983 / TXsc</strain>
    </source>
</reference>